<sequence length="53" mass="6264">MCKAPAVRFFMRFVVWFRILRYEHKTKSKLVGCGIDGCEFGRMRAWPVIGLVR</sequence>
<name>A0A517YY75_9BACT</name>
<evidence type="ECO:0000313" key="1">
    <source>
        <dbReference type="EMBL" id="QDU35183.1"/>
    </source>
</evidence>
<protein>
    <submittedName>
        <fullName evidence="1">Uncharacterized protein</fullName>
    </submittedName>
</protein>
<keyword evidence="2" id="KW-1185">Reference proteome</keyword>
<dbReference type="EMBL" id="CP036425">
    <property type="protein sequence ID" value="QDU35183.1"/>
    <property type="molecule type" value="Genomic_DNA"/>
</dbReference>
<gene>
    <name evidence="1" type="ORF">KS4_32630</name>
</gene>
<evidence type="ECO:0000313" key="2">
    <source>
        <dbReference type="Proteomes" id="UP000317369"/>
    </source>
</evidence>
<dbReference type="AlphaFoldDB" id="A0A517YY75"/>
<dbReference type="Proteomes" id="UP000317369">
    <property type="component" value="Chromosome"/>
</dbReference>
<proteinExistence type="predicted"/>
<accession>A0A517YY75</accession>
<dbReference type="KEGG" id="pcor:KS4_32630"/>
<reference evidence="1 2" key="1">
    <citation type="submission" date="2019-02" db="EMBL/GenBank/DDBJ databases">
        <title>Deep-cultivation of Planctomycetes and their phenomic and genomic characterization uncovers novel biology.</title>
        <authorList>
            <person name="Wiegand S."/>
            <person name="Jogler M."/>
            <person name="Boedeker C."/>
            <person name="Pinto D."/>
            <person name="Vollmers J."/>
            <person name="Rivas-Marin E."/>
            <person name="Kohn T."/>
            <person name="Peeters S.H."/>
            <person name="Heuer A."/>
            <person name="Rast P."/>
            <person name="Oberbeckmann S."/>
            <person name="Bunk B."/>
            <person name="Jeske O."/>
            <person name="Meyerdierks A."/>
            <person name="Storesund J.E."/>
            <person name="Kallscheuer N."/>
            <person name="Luecker S."/>
            <person name="Lage O.M."/>
            <person name="Pohl T."/>
            <person name="Merkel B.J."/>
            <person name="Hornburger P."/>
            <person name="Mueller R.-W."/>
            <person name="Bruemmer F."/>
            <person name="Labrenz M."/>
            <person name="Spormann A.M."/>
            <person name="Op den Camp H."/>
            <person name="Overmann J."/>
            <person name="Amann R."/>
            <person name="Jetten M.S.M."/>
            <person name="Mascher T."/>
            <person name="Medema M.H."/>
            <person name="Devos D.P."/>
            <person name="Kaster A.-K."/>
            <person name="Ovreas L."/>
            <person name="Rohde M."/>
            <person name="Galperin M.Y."/>
            <person name="Jogler C."/>
        </authorList>
    </citation>
    <scope>NUCLEOTIDE SEQUENCE [LARGE SCALE GENOMIC DNA]</scope>
    <source>
        <strain evidence="1 2">KS4</strain>
    </source>
</reference>
<organism evidence="1 2">
    <name type="scientific">Poriferisphaera corsica</name>
    <dbReference type="NCBI Taxonomy" id="2528020"/>
    <lineage>
        <taxon>Bacteria</taxon>
        <taxon>Pseudomonadati</taxon>
        <taxon>Planctomycetota</taxon>
        <taxon>Phycisphaerae</taxon>
        <taxon>Phycisphaerales</taxon>
        <taxon>Phycisphaeraceae</taxon>
        <taxon>Poriferisphaera</taxon>
    </lineage>
</organism>